<keyword evidence="4" id="KW-0677">Repeat</keyword>
<dbReference type="RefSeq" id="XP_049180460.1">
    <property type="nucleotide sequence ID" value="XM_049323716.1"/>
</dbReference>
<dbReference type="GeneID" id="73380100"/>
<dbReference type="InterPro" id="IPR016817">
    <property type="entry name" value="MannP-dilichol_defect-1"/>
</dbReference>
<sequence>MGSPLFMLINLLLDPDVSKKVVLQMAWSQVKAIGIGKVLAALLSSLMVGVSSFIRVPQIRKLLIKSEADRIRVAKGLSLQSLSIDTLNNLVHIAFNSQHNIPFINYGESLLLGIQNALIILLTKFYRLREEGEIQNLQNLPVLEQLKVIARGLVQPIGVMIASVIFFTQIAPSNLISVLEILNIPISIIAKIPQITANYRLKTVSHLSDVVLKANVVGSLIRVYTSYTDYKTKAERNKNTIDEKILLAGYVTSSVMNSVLLGQSIVYDKLGRGKSLKERDLGEKEEEEKKKSKKNI</sequence>
<comment type="subcellular location">
    <subcellularLocation>
        <location evidence="1 8">Membrane</location>
        <topology evidence="1 8">Multi-pass membrane protein</topology>
    </subcellularLocation>
</comment>
<dbReference type="GO" id="GO:0016020">
    <property type="term" value="C:membrane"/>
    <property type="evidence" value="ECO:0007669"/>
    <property type="project" value="UniProtKB-SubCell"/>
</dbReference>
<feature type="transmembrane region" description="Helical" evidence="9">
    <location>
        <begin position="34"/>
        <end position="56"/>
    </location>
</feature>
<dbReference type="Proteomes" id="UP001202479">
    <property type="component" value="Unassembled WGS sequence"/>
</dbReference>
<keyword evidence="5 8" id="KW-1133">Transmembrane helix</keyword>
<accession>A0AAI9SXP6</accession>
<dbReference type="Pfam" id="PF04193">
    <property type="entry name" value="PQ-loop"/>
    <property type="match status" value="1"/>
</dbReference>
<protein>
    <recommendedName>
        <fullName evidence="8">Solute carrier family 66 member 3</fullName>
    </recommendedName>
</protein>
<name>A0AAI9SXP6_9ASCO</name>
<keyword evidence="3 8" id="KW-0812">Transmembrane</keyword>
<dbReference type="PIRSF" id="PIRSF023381">
    <property type="entry name" value="MannP-dilichol_defect-1p"/>
    <property type="match status" value="1"/>
</dbReference>
<evidence type="ECO:0000313" key="10">
    <source>
        <dbReference type="EMBL" id="KAI3404715.1"/>
    </source>
</evidence>
<comment type="similarity">
    <text evidence="7">Belongs to the MPDU1 (TC 2.A.43.3) family.</text>
</comment>
<keyword evidence="6 8" id="KW-0472">Membrane</keyword>
<gene>
    <name evidence="10" type="ORF">KGF56_002483</name>
</gene>
<organism evidence="10 11">
    <name type="scientific">Candida oxycetoniae</name>
    <dbReference type="NCBI Taxonomy" id="497107"/>
    <lineage>
        <taxon>Eukaryota</taxon>
        <taxon>Fungi</taxon>
        <taxon>Dikarya</taxon>
        <taxon>Ascomycota</taxon>
        <taxon>Saccharomycotina</taxon>
        <taxon>Pichiomycetes</taxon>
        <taxon>Debaryomycetaceae</taxon>
        <taxon>Candida/Lodderomyces clade</taxon>
        <taxon>Candida</taxon>
    </lineage>
</organism>
<keyword evidence="2" id="KW-0813">Transport</keyword>
<evidence type="ECO:0000256" key="2">
    <source>
        <dbReference type="ARBA" id="ARBA00022448"/>
    </source>
</evidence>
<evidence type="ECO:0000256" key="8">
    <source>
        <dbReference type="PIRNR" id="PIRNR023381"/>
    </source>
</evidence>
<evidence type="ECO:0000256" key="7">
    <source>
        <dbReference type="ARBA" id="ARBA00038475"/>
    </source>
</evidence>
<evidence type="ECO:0000256" key="3">
    <source>
        <dbReference type="ARBA" id="ARBA00022692"/>
    </source>
</evidence>
<evidence type="ECO:0000256" key="6">
    <source>
        <dbReference type="ARBA" id="ARBA00023136"/>
    </source>
</evidence>
<dbReference type="InterPro" id="IPR006603">
    <property type="entry name" value="PQ-loop_rpt"/>
</dbReference>
<dbReference type="AlphaFoldDB" id="A0AAI9SXP6"/>
<evidence type="ECO:0000256" key="9">
    <source>
        <dbReference type="SAM" id="Phobius"/>
    </source>
</evidence>
<reference evidence="10" key="1">
    <citation type="journal article" date="2022" name="DNA Res.">
        <title>Genome analysis of five recently described species of the CUG-Ser clade uncovers Candida theae as a new hybrid lineage with pathogenic potential in the Candida parapsilosis species complex.</title>
        <authorList>
            <person name="Mixao V."/>
            <person name="Del Olmo V."/>
            <person name="Hegedusova E."/>
            <person name="Saus E."/>
            <person name="Pryszcz L."/>
            <person name="Cillingova A."/>
            <person name="Nosek J."/>
            <person name="Gabaldon T."/>
        </authorList>
    </citation>
    <scope>NUCLEOTIDE SEQUENCE</scope>
    <source>
        <strain evidence="10">CBS 10844</strain>
    </source>
</reference>
<keyword evidence="11" id="KW-1185">Reference proteome</keyword>
<comment type="caution">
    <text evidence="10">The sequence shown here is derived from an EMBL/GenBank/DDBJ whole genome shotgun (WGS) entry which is preliminary data.</text>
</comment>
<proteinExistence type="inferred from homology"/>
<evidence type="ECO:0000256" key="1">
    <source>
        <dbReference type="ARBA" id="ARBA00004141"/>
    </source>
</evidence>
<dbReference type="PANTHER" id="PTHR12226">
    <property type="entry name" value="MANNOSE-P-DOLICHOL UTILIZATION DEFECT 1 LEC35 -RELATED"/>
    <property type="match status" value="1"/>
</dbReference>
<evidence type="ECO:0000256" key="5">
    <source>
        <dbReference type="ARBA" id="ARBA00022989"/>
    </source>
</evidence>
<evidence type="ECO:0000256" key="4">
    <source>
        <dbReference type="ARBA" id="ARBA00022737"/>
    </source>
</evidence>
<dbReference type="PANTHER" id="PTHR12226:SF2">
    <property type="entry name" value="MANNOSE-P-DOLICHOL UTILIZATION DEFECT 1 PROTEIN"/>
    <property type="match status" value="1"/>
</dbReference>
<evidence type="ECO:0000313" key="11">
    <source>
        <dbReference type="Proteomes" id="UP001202479"/>
    </source>
</evidence>
<dbReference type="EMBL" id="JAHUZD010000088">
    <property type="protein sequence ID" value="KAI3404715.1"/>
    <property type="molecule type" value="Genomic_DNA"/>
</dbReference>